<dbReference type="GO" id="GO:0019290">
    <property type="term" value="P:siderophore biosynthetic process"/>
    <property type="evidence" value="ECO:0007669"/>
    <property type="project" value="InterPro"/>
</dbReference>
<reference evidence="4 5" key="1">
    <citation type="submission" date="2020-11" db="EMBL/GenBank/DDBJ databases">
        <title>Description of Pontivivens ytuae sp. nov. isolated from deep sea sediment of Mariana Trench.</title>
        <authorList>
            <person name="Wang Z."/>
            <person name="Sun Q.-L."/>
            <person name="Xu X.-D."/>
            <person name="Tang Y.-Z."/>
            <person name="Zhang J."/>
        </authorList>
    </citation>
    <scope>NUCLEOTIDE SEQUENCE [LARGE SCALE GENOMIC DNA]</scope>
    <source>
        <strain evidence="4 5">MT2928</strain>
    </source>
</reference>
<evidence type="ECO:0000313" key="5">
    <source>
        <dbReference type="Proteomes" id="UP000594800"/>
    </source>
</evidence>
<dbReference type="PANTHER" id="PTHR31438">
    <property type="entry name" value="LYSINE N-ACYLTRANSFERASE C17G9.06C-RELATED"/>
    <property type="match status" value="1"/>
</dbReference>
<dbReference type="KEGG" id="poz:I0K15_07660"/>
<dbReference type="Pfam" id="PF13523">
    <property type="entry name" value="Acetyltransf_8"/>
    <property type="match status" value="1"/>
</dbReference>
<evidence type="ECO:0000256" key="2">
    <source>
        <dbReference type="SAM" id="MobiDB-lite"/>
    </source>
</evidence>
<proteinExistence type="predicted"/>
<dbReference type="SUPFAM" id="SSF55729">
    <property type="entry name" value="Acyl-CoA N-acyltransferases (Nat)"/>
    <property type="match status" value="1"/>
</dbReference>
<dbReference type="Proteomes" id="UP000594800">
    <property type="component" value="Chromosome"/>
</dbReference>
<dbReference type="AlphaFoldDB" id="A0A7S9QE27"/>
<dbReference type="InterPro" id="IPR016181">
    <property type="entry name" value="Acyl_CoA_acyltransferase"/>
</dbReference>
<name>A0A7S9QE27_9RHOB</name>
<dbReference type="InterPro" id="IPR019432">
    <property type="entry name" value="Acyltransferase_MbtK/IucB-like"/>
</dbReference>
<evidence type="ECO:0000313" key="4">
    <source>
        <dbReference type="EMBL" id="QPH55598.1"/>
    </source>
</evidence>
<keyword evidence="5" id="KW-1185">Reference proteome</keyword>
<accession>A0A7S9QE27</accession>
<dbReference type="SMART" id="SM01006">
    <property type="entry name" value="AlcB"/>
    <property type="match status" value="1"/>
</dbReference>
<dbReference type="PANTHER" id="PTHR31438:SF1">
    <property type="entry name" value="LYSINE N-ACYLTRANSFERASE C17G9.06C-RELATED"/>
    <property type="match status" value="1"/>
</dbReference>
<evidence type="ECO:0000256" key="1">
    <source>
        <dbReference type="ARBA" id="ARBA00004924"/>
    </source>
</evidence>
<feature type="region of interest" description="Disordered" evidence="2">
    <location>
        <begin position="84"/>
        <end position="108"/>
    </location>
</feature>
<dbReference type="GO" id="GO:0016410">
    <property type="term" value="F:N-acyltransferase activity"/>
    <property type="evidence" value="ECO:0007669"/>
    <property type="project" value="TreeGrafter"/>
</dbReference>
<dbReference type="EMBL" id="CP064942">
    <property type="protein sequence ID" value="QPH55598.1"/>
    <property type="molecule type" value="Genomic_DNA"/>
</dbReference>
<dbReference type="Gene3D" id="3.40.630.30">
    <property type="match status" value="1"/>
</dbReference>
<comment type="pathway">
    <text evidence="1">Siderophore biosynthesis.</text>
</comment>
<dbReference type="RefSeq" id="WP_196104860.1">
    <property type="nucleotide sequence ID" value="NZ_CP064942.1"/>
</dbReference>
<keyword evidence="4" id="KW-0808">Transferase</keyword>
<protein>
    <submittedName>
        <fullName evidence="4">Acetyltransferase</fullName>
    </submittedName>
</protein>
<evidence type="ECO:0000259" key="3">
    <source>
        <dbReference type="SMART" id="SM01006"/>
    </source>
</evidence>
<feature type="domain" description="Acyltransferase MbtK/IucB-like conserved" evidence="3">
    <location>
        <begin position="125"/>
        <end position="172"/>
    </location>
</feature>
<organism evidence="4 5">
    <name type="scientific">Pontivivens ytuae</name>
    <dbReference type="NCBI Taxonomy" id="2789856"/>
    <lineage>
        <taxon>Bacteria</taxon>
        <taxon>Pseudomonadati</taxon>
        <taxon>Pseudomonadota</taxon>
        <taxon>Alphaproteobacteria</taxon>
        <taxon>Rhodobacterales</taxon>
        <taxon>Paracoccaceae</taxon>
        <taxon>Pontivivens</taxon>
    </lineage>
</organism>
<gene>
    <name evidence="4" type="ORF">I0K15_07660</name>
</gene>
<sequence length="294" mass="33825">MIATASNLTPPLSLHEPRALAEWIETQLSADPTLQTLALPIDPAEVQESPRRPGYVHLADDCPIVHRSGFYQHADLWLRHPPAQRQATTSVDGPDGRDHPLRPPNPTGTVYEKRFADAAVTVSFRVVDIERDLDIFHRWQNDPRVAYFWEEDKSKDDLRAFLEKRLSDPHNLSVIGCYDDQPVGYFEIYWAREDRLGAYYDAGPWDRGWHGLIGEAKHLGRRKTSAWIRALTHYLFLDCPMTDLVVGEPRVDNVKLLRYADAMAYTKIKEFDFPHKRSALMHCPRDAFFARVPL</sequence>